<dbReference type="Proteomes" id="UP000315434">
    <property type="component" value="Unassembled WGS sequence"/>
</dbReference>
<proteinExistence type="predicted"/>
<dbReference type="OrthoDB" id="8080957at2"/>
<accession>A0A546XQR5</accession>
<evidence type="ECO:0000313" key="1">
    <source>
        <dbReference type="EMBL" id="TRB03075.1"/>
    </source>
</evidence>
<dbReference type="EMBL" id="SGNY01000001">
    <property type="protein sequence ID" value="TRB03075.1"/>
    <property type="molecule type" value="Genomic_DNA"/>
</dbReference>
<protein>
    <submittedName>
        <fullName evidence="1">Uncharacterized protein</fullName>
    </submittedName>
</protein>
<dbReference type="AlphaFoldDB" id="A0A546XQR5"/>
<comment type="caution">
    <text evidence="1">The sequence shown here is derived from an EMBL/GenBank/DDBJ whole genome shotgun (WGS) entry which is preliminary data.</text>
</comment>
<evidence type="ECO:0000313" key="2">
    <source>
        <dbReference type="Proteomes" id="UP000315434"/>
    </source>
</evidence>
<organism evidence="1 2">
    <name type="scientific">Rhizobium rhizogenes</name>
    <name type="common">Agrobacterium rhizogenes</name>
    <dbReference type="NCBI Taxonomy" id="359"/>
    <lineage>
        <taxon>Bacteria</taxon>
        <taxon>Pseudomonadati</taxon>
        <taxon>Pseudomonadota</taxon>
        <taxon>Alphaproteobacteria</taxon>
        <taxon>Hyphomicrobiales</taxon>
        <taxon>Rhizobiaceae</taxon>
        <taxon>Rhizobium/Agrobacterium group</taxon>
        <taxon>Rhizobium</taxon>
    </lineage>
</organism>
<sequence>MRVTPIALKISVAKGQRVLTGQDHYWKLMMDADMRNQPFSVDDIFGLSNNRGREQISTFLSMCEKAELISRTGDQNPRGMALFRIVARQSATPVFKRDGTLIADPMTARQALWNAMRSPFFRNGFKLIDISVHASTDSLTVAQRSARLYISCLLRAGYLTVLQKGTRSEPTIWRLVRNTGPIAPKLLKTECIYDPNAEKIFGEPETVEVEA</sequence>
<dbReference type="RefSeq" id="WP_142839894.1">
    <property type="nucleotide sequence ID" value="NZ_SGNY01000001.1"/>
</dbReference>
<name>A0A546XQR5_RHIRH</name>
<reference evidence="1 2" key="1">
    <citation type="journal article" date="2019" name="Appl. Microbiol. Biotechnol.">
        <title>Differential efficiency of wild type rhizogenic strains for rol gene transformation of plants.</title>
        <authorList>
            <person name="Desmet S."/>
            <person name="De Keyser E."/>
            <person name="Van Vaerenbergh J."/>
            <person name="Baeyen S."/>
            <person name="Van Huylenbroeck J."/>
            <person name="Geelen D."/>
            <person name="Dhooghe E."/>
        </authorList>
    </citation>
    <scope>NUCLEOTIDE SEQUENCE [LARGE SCALE GENOMIC DNA]</scope>
    <source>
        <strain evidence="1 2">GBBC3284</strain>
    </source>
</reference>
<gene>
    <name evidence="1" type="ORF">EXN68_05390</name>
</gene>